<dbReference type="EMBL" id="CM020618">
    <property type="protein sequence ID" value="KAK1858282.1"/>
    <property type="molecule type" value="Genomic_DNA"/>
</dbReference>
<comment type="caution">
    <text evidence="1">The sequence shown here is derived from an EMBL/GenBank/DDBJ whole genome shotgun (WGS) entry which is preliminary data.</text>
</comment>
<evidence type="ECO:0000313" key="1">
    <source>
        <dbReference type="EMBL" id="KAK1858282.1"/>
    </source>
</evidence>
<dbReference type="Proteomes" id="UP000798662">
    <property type="component" value="Chromosome 1"/>
</dbReference>
<reference evidence="1" key="1">
    <citation type="submission" date="2019-11" db="EMBL/GenBank/DDBJ databases">
        <title>Nori genome reveals adaptations in red seaweeds to the harsh intertidal environment.</title>
        <authorList>
            <person name="Wang D."/>
            <person name="Mao Y."/>
        </authorList>
    </citation>
    <scope>NUCLEOTIDE SEQUENCE</scope>
    <source>
        <tissue evidence="1">Gametophyte</tissue>
    </source>
</reference>
<protein>
    <submittedName>
        <fullName evidence="1">Uncharacterized protein</fullName>
    </submittedName>
</protein>
<organism evidence="1 2">
    <name type="scientific">Pyropia yezoensis</name>
    <name type="common">Susabi-nori</name>
    <name type="synonym">Porphyra yezoensis</name>
    <dbReference type="NCBI Taxonomy" id="2788"/>
    <lineage>
        <taxon>Eukaryota</taxon>
        <taxon>Rhodophyta</taxon>
        <taxon>Bangiophyceae</taxon>
        <taxon>Bangiales</taxon>
        <taxon>Bangiaceae</taxon>
        <taxon>Pyropia</taxon>
    </lineage>
</organism>
<gene>
    <name evidence="1" type="ORF">I4F81_000892</name>
</gene>
<keyword evidence="2" id="KW-1185">Reference proteome</keyword>
<proteinExistence type="predicted"/>
<name>A0ACC3BLA8_PYRYE</name>
<sequence>MASSRHHLTHLANRGAPLGRRSALAGRHTPPPTAAGAALSCRPRWYASATPDAPAAVIDAALASSPVVLFTKSRCPYCVAARNLFDGMGVAYDAVELDKRSDGRDVQDALRERTGQRTVPNIFVGGGHVGGCDDLMQAESDGTLRKMLEGVGITI</sequence>
<evidence type="ECO:0000313" key="2">
    <source>
        <dbReference type="Proteomes" id="UP000798662"/>
    </source>
</evidence>
<accession>A0ACC3BLA8</accession>